<dbReference type="SUPFAM" id="SSF55785">
    <property type="entry name" value="PYP-like sensor domain (PAS domain)"/>
    <property type="match status" value="1"/>
</dbReference>
<evidence type="ECO:0000259" key="3">
    <source>
        <dbReference type="PROSITE" id="PS50883"/>
    </source>
</evidence>
<dbReference type="CDD" id="cd01949">
    <property type="entry name" value="GGDEF"/>
    <property type="match status" value="1"/>
</dbReference>
<dbReference type="PROSITE" id="PS50883">
    <property type="entry name" value="EAL"/>
    <property type="match status" value="1"/>
</dbReference>
<dbReference type="Pfam" id="PF13426">
    <property type="entry name" value="PAS_9"/>
    <property type="match status" value="1"/>
</dbReference>
<dbReference type="SMART" id="SM00267">
    <property type="entry name" value="GGDEF"/>
    <property type="match status" value="1"/>
</dbReference>
<dbReference type="InterPro" id="IPR000160">
    <property type="entry name" value="GGDEF_dom"/>
</dbReference>
<protein>
    <submittedName>
        <fullName evidence="5">Uncharacterized protein</fullName>
    </submittedName>
</protein>
<dbReference type="PANTHER" id="PTHR44757:SF2">
    <property type="entry name" value="BIOFILM ARCHITECTURE MAINTENANCE PROTEIN MBAA"/>
    <property type="match status" value="1"/>
</dbReference>
<accession>A0A8J2ZT89</accession>
<name>A0A8J2ZT89_9BACL</name>
<dbReference type="InterPro" id="IPR035919">
    <property type="entry name" value="EAL_sf"/>
</dbReference>
<dbReference type="CDD" id="cd01948">
    <property type="entry name" value="EAL"/>
    <property type="match status" value="1"/>
</dbReference>
<dbReference type="CDD" id="cd00130">
    <property type="entry name" value="PAS"/>
    <property type="match status" value="1"/>
</dbReference>
<dbReference type="PANTHER" id="PTHR44757">
    <property type="entry name" value="DIGUANYLATE CYCLASE DGCP"/>
    <property type="match status" value="1"/>
</dbReference>
<organism evidence="5 6">
    <name type="scientific">Pullulanibacillus pueri</name>
    <dbReference type="NCBI Taxonomy" id="1437324"/>
    <lineage>
        <taxon>Bacteria</taxon>
        <taxon>Bacillati</taxon>
        <taxon>Bacillota</taxon>
        <taxon>Bacilli</taxon>
        <taxon>Bacillales</taxon>
        <taxon>Sporolactobacillaceae</taxon>
        <taxon>Pullulanibacillus</taxon>
    </lineage>
</organism>
<evidence type="ECO:0000259" key="4">
    <source>
        <dbReference type="PROSITE" id="PS50887"/>
    </source>
</evidence>
<reference evidence="5" key="1">
    <citation type="journal article" date="2014" name="Int. J. Syst. Evol. Microbiol.">
        <title>Complete genome sequence of Corynebacterium casei LMG S-19264T (=DSM 44701T), isolated from a smear-ripened cheese.</title>
        <authorList>
            <consortium name="US DOE Joint Genome Institute (JGI-PGF)"/>
            <person name="Walter F."/>
            <person name="Albersmeier A."/>
            <person name="Kalinowski J."/>
            <person name="Ruckert C."/>
        </authorList>
    </citation>
    <scope>NUCLEOTIDE SEQUENCE</scope>
    <source>
        <strain evidence="5">CGMCC 1.12777</strain>
    </source>
</reference>
<proteinExistence type="predicted"/>
<evidence type="ECO:0000256" key="1">
    <source>
        <dbReference type="SAM" id="Phobius"/>
    </source>
</evidence>
<dbReference type="SUPFAM" id="SSF141868">
    <property type="entry name" value="EAL domain-like"/>
    <property type="match status" value="1"/>
</dbReference>
<reference evidence="5" key="2">
    <citation type="submission" date="2020-09" db="EMBL/GenBank/DDBJ databases">
        <authorList>
            <person name="Sun Q."/>
            <person name="Zhou Y."/>
        </authorList>
    </citation>
    <scope>NUCLEOTIDE SEQUENCE</scope>
    <source>
        <strain evidence="5">CGMCC 1.12777</strain>
    </source>
</reference>
<evidence type="ECO:0000313" key="5">
    <source>
        <dbReference type="EMBL" id="GGH76668.1"/>
    </source>
</evidence>
<dbReference type="SMART" id="SM00091">
    <property type="entry name" value="PAS"/>
    <property type="match status" value="1"/>
</dbReference>
<dbReference type="Gene3D" id="3.20.20.450">
    <property type="entry name" value="EAL domain"/>
    <property type="match status" value="1"/>
</dbReference>
<dbReference type="RefSeq" id="WP_188496047.1">
    <property type="nucleotide sequence ID" value="NZ_BMFV01000003.1"/>
</dbReference>
<keyword evidence="6" id="KW-1185">Reference proteome</keyword>
<dbReference type="InterPro" id="IPR000014">
    <property type="entry name" value="PAS"/>
</dbReference>
<dbReference type="Pfam" id="PF00563">
    <property type="entry name" value="EAL"/>
    <property type="match status" value="1"/>
</dbReference>
<feature type="transmembrane region" description="Helical" evidence="1">
    <location>
        <begin position="12"/>
        <end position="38"/>
    </location>
</feature>
<comment type="caution">
    <text evidence="5">The sequence shown here is derived from an EMBL/GenBank/DDBJ whole genome shotgun (WGS) entry which is preliminary data.</text>
</comment>
<dbReference type="InterPro" id="IPR052155">
    <property type="entry name" value="Biofilm_reg_signaling"/>
</dbReference>
<dbReference type="InterPro" id="IPR001633">
    <property type="entry name" value="EAL_dom"/>
</dbReference>
<dbReference type="PROSITE" id="PS50887">
    <property type="entry name" value="GGDEF"/>
    <property type="match status" value="1"/>
</dbReference>
<feature type="domain" description="PAS" evidence="2">
    <location>
        <begin position="63"/>
        <end position="112"/>
    </location>
</feature>
<dbReference type="Pfam" id="PF00990">
    <property type="entry name" value="GGDEF"/>
    <property type="match status" value="1"/>
</dbReference>
<keyword evidence="1" id="KW-0812">Transmembrane</keyword>
<dbReference type="AlphaFoldDB" id="A0A8J2ZT89"/>
<dbReference type="InterPro" id="IPR043128">
    <property type="entry name" value="Rev_trsase/Diguanyl_cyclase"/>
</dbReference>
<evidence type="ECO:0000259" key="2">
    <source>
        <dbReference type="PROSITE" id="PS50112"/>
    </source>
</evidence>
<sequence>MLLESFNPIVCLHISSTMLDFLIDGLLIIIVLITFFSIRTLRGKQFYKLLVNNSLSGFCIVQKNRFVFMNRHFANMLGYKVDEIVGQPVSKFVVDSDIEKLEENIHNQLNHKRKAYSVSHYKGIHKEGHTVYIDFVGTSMIYKGSPAIIGTAIDVTERRQIEKLKEKLVYFDAFSNLPNFHFLEKKVSERMEASNAPFAFLVIRINNLRSIESTYGYKICQELLKSLIHRVKGSLGPSDVIVRHMDNKLLILLPQADLAMGEAIAQMLISEFNKPIKVENSILQLSSNIGICLYPETRTLSELIENGLMALRKSREKGINHYLVFSDEIRGLIEQENVIERDLSKAIANNELRVYYQPKVDLLSGEISGFEALMRWQHPIFGFIPPDVFIPIAERSGLIMAISEWLLREVCLVLNQWRQDAKNHSIRISINLSPLQMLQPELVQSIKNVITETGCDPFLLEFEITESFALEKSLAVEKLSEFKRMGIHISLDDFGTGYSSLSQINDLPLDKIKIDQSFIRNRFADLEGRMIISTILAMAKGLQLIVVAEGVETIEQLIFLQENGCDEAQGYLFSRPRPLEEILKGKAAIEKIVHNYGRARLSNLSIKPKLDL</sequence>
<dbReference type="NCBIfam" id="TIGR00254">
    <property type="entry name" value="GGDEF"/>
    <property type="match status" value="1"/>
</dbReference>
<dbReference type="SMART" id="SM00052">
    <property type="entry name" value="EAL"/>
    <property type="match status" value="1"/>
</dbReference>
<dbReference type="Gene3D" id="3.30.450.20">
    <property type="entry name" value="PAS domain"/>
    <property type="match status" value="1"/>
</dbReference>
<dbReference type="Gene3D" id="3.30.70.270">
    <property type="match status" value="1"/>
</dbReference>
<feature type="domain" description="GGDEF" evidence="4">
    <location>
        <begin position="196"/>
        <end position="327"/>
    </location>
</feature>
<keyword evidence="1" id="KW-0472">Membrane</keyword>
<dbReference type="EMBL" id="BMFV01000003">
    <property type="protein sequence ID" value="GGH76668.1"/>
    <property type="molecule type" value="Genomic_DNA"/>
</dbReference>
<evidence type="ECO:0000313" key="6">
    <source>
        <dbReference type="Proteomes" id="UP000656813"/>
    </source>
</evidence>
<dbReference type="Proteomes" id="UP000656813">
    <property type="component" value="Unassembled WGS sequence"/>
</dbReference>
<dbReference type="InterPro" id="IPR029787">
    <property type="entry name" value="Nucleotide_cyclase"/>
</dbReference>
<feature type="domain" description="EAL" evidence="3">
    <location>
        <begin position="336"/>
        <end position="590"/>
    </location>
</feature>
<dbReference type="InterPro" id="IPR035965">
    <property type="entry name" value="PAS-like_dom_sf"/>
</dbReference>
<keyword evidence="1" id="KW-1133">Transmembrane helix</keyword>
<gene>
    <name evidence="5" type="ORF">GCM10007096_07440</name>
</gene>
<dbReference type="SUPFAM" id="SSF55073">
    <property type="entry name" value="Nucleotide cyclase"/>
    <property type="match status" value="1"/>
</dbReference>
<dbReference type="PROSITE" id="PS50112">
    <property type="entry name" value="PAS"/>
    <property type="match status" value="1"/>
</dbReference>
<dbReference type="NCBIfam" id="TIGR00229">
    <property type="entry name" value="sensory_box"/>
    <property type="match status" value="1"/>
</dbReference>